<evidence type="ECO:0000313" key="2">
    <source>
        <dbReference type="Proteomes" id="UP000789405"/>
    </source>
</evidence>
<protein>
    <submittedName>
        <fullName evidence="1">3609_t:CDS:1</fullName>
    </submittedName>
</protein>
<feature type="non-terminal residue" evidence="1">
    <location>
        <position position="131"/>
    </location>
</feature>
<reference evidence="1" key="1">
    <citation type="submission" date="2021-06" db="EMBL/GenBank/DDBJ databases">
        <authorList>
            <person name="Kallberg Y."/>
            <person name="Tangrot J."/>
            <person name="Rosling A."/>
        </authorList>
    </citation>
    <scope>NUCLEOTIDE SEQUENCE</scope>
    <source>
        <strain evidence="1">MA453B</strain>
    </source>
</reference>
<dbReference type="AlphaFoldDB" id="A0A9N9PC22"/>
<keyword evidence="2" id="KW-1185">Reference proteome</keyword>
<sequence>YYLHPQYRGAGIKQSQFARIAGIAGRLWTKMASSSAKKSDLEILKAQLRQYTCNEEPYNGSYESTIDSPIRWWKTTGDGTKTKPDIELFSEVNDEDDFDDFDNSTDYIDPEIEHQDLELENFIDLNNIEQD</sequence>
<name>A0A9N9PC22_9GLOM</name>
<dbReference type="OrthoDB" id="2434645at2759"/>
<dbReference type="Proteomes" id="UP000789405">
    <property type="component" value="Unassembled WGS sequence"/>
</dbReference>
<gene>
    <name evidence="1" type="ORF">DERYTH_LOCUS24794</name>
</gene>
<organism evidence="1 2">
    <name type="scientific">Dentiscutata erythropus</name>
    <dbReference type="NCBI Taxonomy" id="1348616"/>
    <lineage>
        <taxon>Eukaryota</taxon>
        <taxon>Fungi</taxon>
        <taxon>Fungi incertae sedis</taxon>
        <taxon>Mucoromycota</taxon>
        <taxon>Glomeromycotina</taxon>
        <taxon>Glomeromycetes</taxon>
        <taxon>Diversisporales</taxon>
        <taxon>Gigasporaceae</taxon>
        <taxon>Dentiscutata</taxon>
    </lineage>
</organism>
<proteinExistence type="predicted"/>
<accession>A0A9N9PC22</accession>
<dbReference type="EMBL" id="CAJVPY010043192">
    <property type="protein sequence ID" value="CAG8807995.1"/>
    <property type="molecule type" value="Genomic_DNA"/>
</dbReference>
<evidence type="ECO:0000313" key="1">
    <source>
        <dbReference type="EMBL" id="CAG8807995.1"/>
    </source>
</evidence>
<feature type="non-terminal residue" evidence="1">
    <location>
        <position position="1"/>
    </location>
</feature>
<comment type="caution">
    <text evidence="1">The sequence shown here is derived from an EMBL/GenBank/DDBJ whole genome shotgun (WGS) entry which is preliminary data.</text>
</comment>